<protein>
    <recommendedName>
        <fullName evidence="1">YobI-like P-loop NTPase domain-containing protein</fullName>
    </recommendedName>
</protein>
<evidence type="ECO:0000313" key="2">
    <source>
        <dbReference type="EMBL" id="MBD4338937.1"/>
    </source>
</evidence>
<sequence>LARMEHYNFFDYVLPVLPGINRVTSEYVFRENLKKINSLLKPASSIDELKKELDDFEKPGKENLVSLVAPYLLDYRLQYMILNDYRFFMELN</sequence>
<dbReference type="InterPro" id="IPR048428">
    <property type="entry name" value="YobI-NTPase"/>
</dbReference>
<dbReference type="EMBL" id="JAABFR010001848">
    <property type="protein sequence ID" value="MBD4338937.1"/>
    <property type="molecule type" value="Genomic_DNA"/>
</dbReference>
<feature type="non-terminal residue" evidence="2">
    <location>
        <position position="1"/>
    </location>
</feature>
<reference evidence="2" key="1">
    <citation type="submission" date="2020-01" db="EMBL/GenBank/DDBJ databases">
        <authorList>
            <person name="Richard D."/>
        </authorList>
    </citation>
    <scope>NUCLEOTIDE SEQUENCE</scope>
    <source>
        <strain evidence="2">JP541</strain>
    </source>
</reference>
<accession>A0A8I0LA54</accession>
<gene>
    <name evidence="2" type="ORF">GUH15_23365</name>
</gene>
<proteinExistence type="predicted"/>
<evidence type="ECO:0000259" key="1">
    <source>
        <dbReference type="Pfam" id="PF20693"/>
    </source>
</evidence>
<dbReference type="Proteomes" id="UP000653002">
    <property type="component" value="Unassembled WGS sequence"/>
</dbReference>
<comment type="caution">
    <text evidence="2">The sequence shown here is derived from an EMBL/GenBank/DDBJ whole genome shotgun (WGS) entry which is preliminary data.</text>
</comment>
<feature type="domain" description="YobI-like P-loop NTPase" evidence="1">
    <location>
        <begin position="8"/>
        <end position="89"/>
    </location>
</feature>
<evidence type="ECO:0000313" key="3">
    <source>
        <dbReference type="Proteomes" id="UP000653002"/>
    </source>
</evidence>
<name>A0A8I0LA54_XANCI</name>
<feature type="non-terminal residue" evidence="2">
    <location>
        <position position="92"/>
    </location>
</feature>
<dbReference type="AlphaFoldDB" id="A0A8I0LA54"/>
<dbReference type="Pfam" id="PF20693">
    <property type="entry name" value="YobI-ATPase"/>
    <property type="match status" value="1"/>
</dbReference>
<organism evidence="2 3">
    <name type="scientific">Xanthomonas citri pv. citri</name>
    <dbReference type="NCBI Taxonomy" id="611301"/>
    <lineage>
        <taxon>Bacteria</taxon>
        <taxon>Pseudomonadati</taxon>
        <taxon>Pseudomonadota</taxon>
        <taxon>Gammaproteobacteria</taxon>
        <taxon>Lysobacterales</taxon>
        <taxon>Lysobacteraceae</taxon>
        <taxon>Xanthomonas</taxon>
    </lineage>
</organism>